<dbReference type="PANTHER" id="PTHR10799">
    <property type="entry name" value="SNF2/RAD54 HELICASE FAMILY"/>
    <property type="match status" value="1"/>
</dbReference>
<dbReference type="InterPro" id="IPR000330">
    <property type="entry name" value="SNF2_N"/>
</dbReference>
<dbReference type="Pfam" id="PF00271">
    <property type="entry name" value="Helicase_C"/>
    <property type="match status" value="1"/>
</dbReference>
<evidence type="ECO:0000256" key="1">
    <source>
        <dbReference type="ARBA" id="ARBA00022741"/>
    </source>
</evidence>
<dbReference type="SMART" id="SM00490">
    <property type="entry name" value="HELICc"/>
    <property type="match status" value="1"/>
</dbReference>
<dbReference type="RefSeq" id="WP_353684850.1">
    <property type="nucleotide sequence ID" value="NZ_CP144373.1"/>
</dbReference>
<sequence length="1107" mass="129718">MLKEGSIIEAPFWHEPVEVKKVEERSIGIRIIGSTVYSHSHVDDIIPHDELSKIRHQDSSFTFTANAEEVFLAVECLRFYYASLFDPFLAMNISKIDPLPFQIDAVYGYVLKLPKIRFMIADDPGAGKTIMAGLIIKELKLRGIVNRILIVVPGHLKDQWRRELKERFQEPFTVVTRQIMDAHYGENVWERDNQIITSIDFAKRDEILQTLTSVHWDLVVVDEAHKMAAYRYAGTVSKTDRYRLGKVLSKNTKHFLFLTATPHKGDPENYRLLLDLLLPGFFATTQMVQESIEKSENPLFIRRLKEDLKDFEGKPIFTNRYAKTVKFRLSDREKLLYNKLSEYVISQYNKVAQKNQKRNVAFALLILQRRLASSIYALHCSLLRRKQKLEELLREPEAKPELAFINMEKYEDYEDYEESERWQEENKWETLSIAANREELKREIKTLEELINLSAELIKDEEEVKLKELKKAIEEGFRKIEELKGNKKILIFTESRDTMDYLYGKIKSWGYSVNFIHGGMSLDQRIEAEKIFKNQTEVMVATEAAGEGINLQFCHIMINYDIPWNPNRLEQRMGRIHRYGQQKDVFMFNLVAEDTREGEVFSKLFDKLEEIRNALGTDKVFDIVGDVFYGKNLYQLIIDAITQAKTIDEIISEIDIKIDEDYIKKIKTVLGESLATRNIDYTRIKEMAEKAKELRLIPEYVEEYFKKAFEKAGGRYKVRRDGFLSIESIPYELKQIASDVNFKNRFGLMLSSYPKITFDKDMAFKNPELEFVSFGHPLFEALLEWVKKEYLSILRKGAVFEDPEGRLKGFLYFYEGEIKDGKGDIAAKKLIALYEDGDQIRELNPSIIWDLVPAKSKTPIELISIAREKLEDVAFEKLRLYMEEILKERQRQAEIKKKYGVSSLQHLINELDFELIQLLERQDRGEKVEVVIRNKEESKKHYENVLKELRRTIEQEVSLVISMPKLIGAIYVKPVTSEMVSDEEIEKVGMQIAMQYEISQGRKPEDVSKENLGFDIRSKGKDEVRYIEVKARAEEGEIALTPNEWFKAKRFKDQYYLYVVANALTNPTLYIIRNPAETLKIQEKVEIVRFLVPDEEWKRKKIEEWRR</sequence>
<dbReference type="GO" id="GO:0005524">
    <property type="term" value="F:ATP binding"/>
    <property type="evidence" value="ECO:0007669"/>
    <property type="project" value="UniProtKB-KW"/>
</dbReference>
<dbReference type="Gene3D" id="3.40.50.300">
    <property type="entry name" value="P-loop containing nucleotide triphosphate hydrolases"/>
    <property type="match status" value="1"/>
</dbReference>
<proteinExistence type="predicted"/>
<feature type="domain" description="Helicase ATP-binding" evidence="6">
    <location>
        <begin position="109"/>
        <end position="280"/>
    </location>
</feature>
<dbReference type="InterPro" id="IPR027417">
    <property type="entry name" value="P-loop_NTPase"/>
</dbReference>
<feature type="coiled-coil region" evidence="5">
    <location>
        <begin position="932"/>
        <end position="959"/>
    </location>
</feature>
<evidence type="ECO:0000259" key="7">
    <source>
        <dbReference type="PROSITE" id="PS51194"/>
    </source>
</evidence>
<evidence type="ECO:0000259" key="6">
    <source>
        <dbReference type="PROSITE" id="PS51192"/>
    </source>
</evidence>
<keyword evidence="2" id="KW-0378">Hydrolase</keyword>
<dbReference type="GO" id="GO:0016787">
    <property type="term" value="F:hydrolase activity"/>
    <property type="evidence" value="ECO:0007669"/>
    <property type="project" value="UniProtKB-KW"/>
</dbReference>
<evidence type="ECO:0000256" key="3">
    <source>
        <dbReference type="ARBA" id="ARBA00022806"/>
    </source>
</evidence>
<evidence type="ECO:0000256" key="5">
    <source>
        <dbReference type="SAM" id="Coils"/>
    </source>
</evidence>
<dbReference type="PROSITE" id="PS51192">
    <property type="entry name" value="HELICASE_ATP_BIND_1"/>
    <property type="match status" value="1"/>
</dbReference>
<feature type="domain" description="Helicase C-terminal" evidence="7">
    <location>
        <begin position="472"/>
        <end position="628"/>
    </location>
</feature>
<feature type="coiled-coil region" evidence="5">
    <location>
        <begin position="430"/>
        <end position="486"/>
    </location>
</feature>
<dbReference type="GO" id="GO:0004386">
    <property type="term" value="F:helicase activity"/>
    <property type="evidence" value="ECO:0007669"/>
    <property type="project" value="UniProtKB-KW"/>
</dbReference>
<evidence type="ECO:0000313" key="8">
    <source>
        <dbReference type="EMBL" id="XCH47328.1"/>
    </source>
</evidence>
<dbReference type="REBASE" id="847918">
    <property type="entry name" value="Tsp1MORF3405P"/>
</dbReference>
<dbReference type="EMBL" id="CP144373">
    <property type="protein sequence ID" value="XCH47328.1"/>
    <property type="molecule type" value="Genomic_DNA"/>
</dbReference>
<dbReference type="Pfam" id="PF00176">
    <property type="entry name" value="SNF2-rel_dom"/>
    <property type="match status" value="1"/>
</dbReference>
<accession>A0AAU8H0K3</accession>
<dbReference type="InterPro" id="IPR014001">
    <property type="entry name" value="Helicase_ATP-bd"/>
</dbReference>
<evidence type="ECO:0000256" key="4">
    <source>
        <dbReference type="ARBA" id="ARBA00022840"/>
    </source>
</evidence>
<dbReference type="InterPro" id="IPR049730">
    <property type="entry name" value="SNF2/RAD54-like_C"/>
</dbReference>
<gene>
    <name evidence="8" type="ORF">V4D30_03400</name>
</gene>
<dbReference type="AlphaFoldDB" id="A0AAU8H0K3"/>
<dbReference type="InterPro" id="IPR057342">
    <property type="entry name" value="DEXDc_RapA"/>
</dbReference>
<keyword evidence="4" id="KW-0067">ATP-binding</keyword>
<reference evidence="8" key="1">
    <citation type="submission" date="2024-01" db="EMBL/GenBank/DDBJ databases">
        <title>The first autotrophic representatives of the genus Thermodesulfovibrio.</title>
        <authorList>
            <person name="Maltseva A.I."/>
            <person name="Elcheninov A.G."/>
            <person name="Kublanov I.V."/>
            <person name="Lebedinsky A.V."/>
            <person name="Frolov E.N."/>
        </authorList>
    </citation>
    <scope>NUCLEOTIDE SEQUENCE</scope>
    <source>
        <strain evidence="8">3907-1M</strain>
    </source>
</reference>
<dbReference type="Pfam" id="PF13020">
    <property type="entry name" value="NOV_C"/>
    <property type="match status" value="1"/>
</dbReference>
<dbReference type="InterPro" id="IPR024975">
    <property type="entry name" value="NOV_C"/>
</dbReference>
<keyword evidence="1" id="KW-0547">Nucleotide-binding</keyword>
<dbReference type="CDD" id="cd18011">
    <property type="entry name" value="DEXDc_RapA"/>
    <property type="match status" value="1"/>
</dbReference>
<dbReference type="Gene3D" id="3.40.50.10810">
    <property type="entry name" value="Tandem AAA-ATPase domain"/>
    <property type="match status" value="1"/>
</dbReference>
<name>A0AAU8H0K3_9BACT</name>
<dbReference type="CDD" id="cd18793">
    <property type="entry name" value="SF2_C_SNF"/>
    <property type="match status" value="1"/>
</dbReference>
<dbReference type="KEGG" id="taut:V4D30_03400"/>
<dbReference type="InterPro" id="IPR001650">
    <property type="entry name" value="Helicase_C-like"/>
</dbReference>
<dbReference type="PROSITE" id="PS51194">
    <property type="entry name" value="HELICASE_CTER"/>
    <property type="match status" value="1"/>
</dbReference>
<dbReference type="InterPro" id="IPR038718">
    <property type="entry name" value="SNF2-like_sf"/>
</dbReference>
<keyword evidence="5" id="KW-0175">Coiled coil</keyword>
<keyword evidence="3 8" id="KW-0347">Helicase</keyword>
<dbReference type="SMART" id="SM00487">
    <property type="entry name" value="DEXDc"/>
    <property type="match status" value="1"/>
</dbReference>
<organism evidence="8">
    <name type="scientific">Thermodesulfovibrio autotrophicus</name>
    <dbReference type="NCBI Taxonomy" id="3118333"/>
    <lineage>
        <taxon>Bacteria</taxon>
        <taxon>Pseudomonadati</taxon>
        <taxon>Nitrospirota</taxon>
        <taxon>Thermodesulfovibrionia</taxon>
        <taxon>Thermodesulfovibrionales</taxon>
        <taxon>Thermodesulfovibrionaceae</taxon>
        <taxon>Thermodesulfovibrio</taxon>
    </lineage>
</organism>
<dbReference type="SUPFAM" id="SSF52540">
    <property type="entry name" value="P-loop containing nucleoside triphosphate hydrolases"/>
    <property type="match status" value="2"/>
</dbReference>
<protein>
    <submittedName>
        <fullName evidence="8">Helicase-related protein</fullName>
    </submittedName>
</protein>
<evidence type="ECO:0000256" key="2">
    <source>
        <dbReference type="ARBA" id="ARBA00022801"/>
    </source>
</evidence>